<evidence type="ECO:0000256" key="1">
    <source>
        <dbReference type="ARBA" id="ARBA00004123"/>
    </source>
</evidence>
<keyword evidence="7" id="KW-0805">Transcription regulation</keyword>
<dbReference type="SMART" id="SM00438">
    <property type="entry name" value="ZnF_NFX"/>
    <property type="match status" value="3"/>
</dbReference>
<keyword evidence="8" id="KW-0804">Transcription</keyword>
<evidence type="ECO:0000313" key="13">
    <source>
        <dbReference type="Proteomes" id="UP000663854"/>
    </source>
</evidence>
<protein>
    <recommendedName>
        <fullName evidence="10">NF-X1-type domain-containing protein</fullName>
    </recommendedName>
</protein>
<sequence length="325" mass="36218">MAKAQIDVNLTFVNLDGVSKINNEQQTSYVEPLLISENKCEKLKSCQHHICDLICHVGECPHCDQLIKQTCLSHGIEREVVCSNETGGIKTFSCGESCGKLLSCGHHKCTKTCHDGPCPDCLFLPENCNTCACGKTIMDNQQRSSCIDSLPTCEKLCEKISSYGPINDHHQCSAQCHNGPCPPCNKQSIQCHCGQSSKSTAQALSINLNKPPPSTIAYTNFLVSYARRHLQRVRVIEEAFKNLVKLTTRYGHPSHHQNHDDASKLACPILPTHVDEARFIHELASFYSLQTEQLNKRPYKNQIVIYGSRTTDHGITYHGQLIMII</sequence>
<dbReference type="GO" id="GO:0000981">
    <property type="term" value="F:DNA-binding transcription factor activity, RNA polymerase II-specific"/>
    <property type="evidence" value="ECO:0007669"/>
    <property type="project" value="TreeGrafter"/>
</dbReference>
<evidence type="ECO:0000256" key="7">
    <source>
        <dbReference type="ARBA" id="ARBA00023015"/>
    </source>
</evidence>
<evidence type="ECO:0000313" key="14">
    <source>
        <dbReference type="Proteomes" id="UP000663870"/>
    </source>
</evidence>
<keyword evidence="14" id="KW-1185">Reference proteome</keyword>
<keyword evidence="6" id="KW-0862">Zinc</keyword>
<dbReference type="EMBL" id="CAJNOH010003405">
    <property type="protein sequence ID" value="CAF1334837.1"/>
    <property type="molecule type" value="Genomic_DNA"/>
</dbReference>
<dbReference type="GO" id="GO:0005634">
    <property type="term" value="C:nucleus"/>
    <property type="evidence" value="ECO:0007669"/>
    <property type="project" value="UniProtKB-SubCell"/>
</dbReference>
<dbReference type="GO" id="GO:0000977">
    <property type="term" value="F:RNA polymerase II transcription regulatory region sequence-specific DNA binding"/>
    <property type="evidence" value="ECO:0007669"/>
    <property type="project" value="TreeGrafter"/>
</dbReference>
<evidence type="ECO:0000256" key="2">
    <source>
        <dbReference type="ARBA" id="ARBA00007269"/>
    </source>
</evidence>
<dbReference type="InterPro" id="IPR034078">
    <property type="entry name" value="NFX1_fam"/>
</dbReference>
<organism evidence="11 13">
    <name type="scientific">Rotaria sordida</name>
    <dbReference type="NCBI Taxonomy" id="392033"/>
    <lineage>
        <taxon>Eukaryota</taxon>
        <taxon>Metazoa</taxon>
        <taxon>Spiralia</taxon>
        <taxon>Gnathifera</taxon>
        <taxon>Rotifera</taxon>
        <taxon>Eurotatoria</taxon>
        <taxon>Bdelloidea</taxon>
        <taxon>Philodinida</taxon>
        <taxon>Philodinidae</taxon>
        <taxon>Rotaria</taxon>
    </lineage>
</organism>
<feature type="domain" description="NF-X1-type" evidence="10">
    <location>
        <begin position="104"/>
        <end position="123"/>
    </location>
</feature>
<dbReference type="Proteomes" id="UP000663854">
    <property type="component" value="Unassembled WGS sequence"/>
</dbReference>
<dbReference type="AlphaFoldDB" id="A0A815G7K7"/>
<comment type="subcellular location">
    <subcellularLocation>
        <location evidence="1">Nucleus</location>
    </subcellularLocation>
</comment>
<dbReference type="Pfam" id="PF01422">
    <property type="entry name" value="zf-NF-X1"/>
    <property type="match status" value="3"/>
</dbReference>
<gene>
    <name evidence="12" type="ORF">JXQ802_LOCUS47505</name>
    <name evidence="11" type="ORF">PYM288_LOCUS31595</name>
</gene>
<dbReference type="Proteomes" id="UP000663870">
    <property type="component" value="Unassembled WGS sequence"/>
</dbReference>
<keyword evidence="9" id="KW-0539">Nucleus</keyword>
<dbReference type="GO" id="GO:0008270">
    <property type="term" value="F:zinc ion binding"/>
    <property type="evidence" value="ECO:0007669"/>
    <property type="project" value="UniProtKB-KW"/>
</dbReference>
<evidence type="ECO:0000313" key="11">
    <source>
        <dbReference type="EMBL" id="CAF1334837.1"/>
    </source>
</evidence>
<keyword evidence="4" id="KW-0677">Repeat</keyword>
<dbReference type="EMBL" id="CAJNOL010004737">
    <property type="protein sequence ID" value="CAF1593759.1"/>
    <property type="molecule type" value="Genomic_DNA"/>
</dbReference>
<evidence type="ECO:0000256" key="4">
    <source>
        <dbReference type="ARBA" id="ARBA00022737"/>
    </source>
</evidence>
<name>A0A815G7K7_9BILA</name>
<dbReference type="CDD" id="cd06008">
    <property type="entry name" value="NF-X1-zinc-finger"/>
    <property type="match status" value="2"/>
</dbReference>
<feature type="domain" description="NF-X1-type" evidence="10">
    <location>
        <begin position="46"/>
        <end position="65"/>
    </location>
</feature>
<proteinExistence type="inferred from homology"/>
<evidence type="ECO:0000256" key="5">
    <source>
        <dbReference type="ARBA" id="ARBA00022771"/>
    </source>
</evidence>
<evidence type="ECO:0000256" key="3">
    <source>
        <dbReference type="ARBA" id="ARBA00022723"/>
    </source>
</evidence>
<accession>A0A815G7K7</accession>
<evidence type="ECO:0000256" key="6">
    <source>
        <dbReference type="ARBA" id="ARBA00022833"/>
    </source>
</evidence>
<dbReference type="PANTHER" id="PTHR12360:SF12">
    <property type="entry name" value="TRANSCRIPTIONAL REPRESSOR NF-X1"/>
    <property type="match status" value="1"/>
</dbReference>
<evidence type="ECO:0000256" key="9">
    <source>
        <dbReference type="ARBA" id="ARBA00023242"/>
    </source>
</evidence>
<dbReference type="GO" id="GO:0000122">
    <property type="term" value="P:negative regulation of transcription by RNA polymerase II"/>
    <property type="evidence" value="ECO:0007669"/>
    <property type="project" value="TreeGrafter"/>
</dbReference>
<dbReference type="InterPro" id="IPR000967">
    <property type="entry name" value="Znf_NFX1"/>
</dbReference>
<feature type="domain" description="NF-X1-type" evidence="10">
    <location>
        <begin position="157"/>
        <end position="186"/>
    </location>
</feature>
<dbReference type="PANTHER" id="PTHR12360">
    <property type="entry name" value="NUCLEAR TRANSCRIPTION FACTOR, X-BOX BINDING 1 NFX1"/>
    <property type="match status" value="1"/>
</dbReference>
<comment type="similarity">
    <text evidence="2">Belongs to the NFX1 family.</text>
</comment>
<evidence type="ECO:0000313" key="12">
    <source>
        <dbReference type="EMBL" id="CAF1593759.1"/>
    </source>
</evidence>
<keyword evidence="5" id="KW-0863">Zinc-finger</keyword>
<reference evidence="11" key="1">
    <citation type="submission" date="2021-02" db="EMBL/GenBank/DDBJ databases">
        <authorList>
            <person name="Nowell W R."/>
        </authorList>
    </citation>
    <scope>NUCLEOTIDE SEQUENCE</scope>
</reference>
<evidence type="ECO:0000259" key="10">
    <source>
        <dbReference type="SMART" id="SM00438"/>
    </source>
</evidence>
<evidence type="ECO:0000256" key="8">
    <source>
        <dbReference type="ARBA" id="ARBA00023163"/>
    </source>
</evidence>
<comment type="caution">
    <text evidence="11">The sequence shown here is derived from an EMBL/GenBank/DDBJ whole genome shotgun (WGS) entry which is preliminary data.</text>
</comment>
<keyword evidence="3" id="KW-0479">Metal-binding</keyword>